<dbReference type="SUPFAM" id="SSF101690">
    <property type="entry name" value="PAZ domain"/>
    <property type="match status" value="1"/>
</dbReference>
<feature type="compositionally biased region" description="Basic and acidic residues" evidence="1">
    <location>
        <begin position="43"/>
        <end position="52"/>
    </location>
</feature>
<feature type="region of interest" description="Disordered" evidence="1">
    <location>
        <begin position="1"/>
        <end position="223"/>
    </location>
</feature>
<organism evidence="3">
    <name type="scientific">Ascaris suum</name>
    <name type="common">Pig roundworm</name>
    <name type="synonym">Ascaris lumbricoides</name>
    <dbReference type="NCBI Taxonomy" id="6253"/>
    <lineage>
        <taxon>Eukaryota</taxon>
        <taxon>Metazoa</taxon>
        <taxon>Ecdysozoa</taxon>
        <taxon>Nematoda</taxon>
        <taxon>Chromadorea</taxon>
        <taxon>Rhabditida</taxon>
        <taxon>Spirurina</taxon>
        <taxon>Ascaridomorpha</taxon>
        <taxon>Ascaridoidea</taxon>
        <taxon>Ascarididae</taxon>
        <taxon>Ascaris</taxon>
    </lineage>
</organism>
<evidence type="ECO:0000256" key="1">
    <source>
        <dbReference type="SAM" id="MobiDB-lite"/>
    </source>
</evidence>
<reference evidence="4" key="1">
    <citation type="submission" date="2010-11" db="EMBL/GenBank/DDBJ databases">
        <title>Small RNAs from the Germline and Embryos of Ascaris Reveal their Conservation, Divergence, and Surprising Early Expression in Nematodes.</title>
        <authorList>
            <person name="Wang J."/>
            <person name="Davis R.E."/>
        </authorList>
    </citation>
    <scope>NUCLEOTIDE SEQUENCE</scope>
</reference>
<protein>
    <submittedName>
        <fullName evidence="4">WAGO-3</fullName>
    </submittedName>
    <submittedName>
        <fullName evidence="3">Worm-specific Argonaute WAGO-new2</fullName>
    </submittedName>
</protein>
<feature type="compositionally biased region" description="Polar residues" evidence="1">
    <location>
        <begin position="198"/>
        <end position="219"/>
    </location>
</feature>
<feature type="domain" description="Piwi" evidence="2">
    <location>
        <begin position="777"/>
        <end position="1072"/>
    </location>
</feature>
<evidence type="ECO:0000313" key="3">
    <source>
        <dbReference type="EMBL" id="ADY41151.1"/>
    </source>
</evidence>
<dbReference type="InterPro" id="IPR036397">
    <property type="entry name" value="RNaseH_sf"/>
</dbReference>
<dbReference type="SMART" id="SM00950">
    <property type="entry name" value="Piwi"/>
    <property type="match status" value="1"/>
</dbReference>
<dbReference type="Pfam" id="PF02171">
    <property type="entry name" value="Piwi"/>
    <property type="match status" value="1"/>
</dbReference>
<feature type="compositionally biased region" description="Polar residues" evidence="1">
    <location>
        <begin position="54"/>
        <end position="78"/>
    </location>
</feature>
<dbReference type="Gene3D" id="3.40.50.2300">
    <property type="match status" value="1"/>
</dbReference>
<dbReference type="PANTHER" id="PTHR22891">
    <property type="entry name" value="EUKARYOTIC TRANSLATION INITIATION FACTOR 2C"/>
    <property type="match status" value="1"/>
</dbReference>
<dbReference type="AlphaFoldDB" id="F1KTE7"/>
<feature type="compositionally biased region" description="Basic residues" evidence="1">
    <location>
        <begin position="1"/>
        <end position="13"/>
    </location>
</feature>
<accession>F1KTE7</accession>
<dbReference type="EMBL" id="JI165564">
    <property type="protein sequence ID" value="ADY41151.1"/>
    <property type="molecule type" value="mRNA"/>
</dbReference>
<dbReference type="Gene3D" id="3.30.420.10">
    <property type="entry name" value="Ribonuclease H-like superfamily/Ribonuclease H"/>
    <property type="match status" value="1"/>
</dbReference>
<dbReference type="EMBL" id="HQ611972">
    <property type="protein sequence ID" value="AEF32759.1"/>
    <property type="molecule type" value="mRNA"/>
</dbReference>
<dbReference type="InterPro" id="IPR003165">
    <property type="entry name" value="Piwi"/>
</dbReference>
<reference evidence="3" key="2">
    <citation type="journal article" date="2011" name="Genome Res.">
        <title>Deep small RNA sequencing from the nematode Ascaris reveals conservation, functional diversification, and novel developmental profiles.</title>
        <authorList>
            <person name="Wang J."/>
            <person name="Czech B."/>
            <person name="Crunk A."/>
            <person name="Wallace A."/>
            <person name="Mitreva M."/>
            <person name="Hannon G.J."/>
            <person name="Davis R.E."/>
        </authorList>
    </citation>
    <scope>NUCLEOTIDE SEQUENCE</scope>
</reference>
<evidence type="ECO:0000313" key="4">
    <source>
        <dbReference type="EMBL" id="AEF32759.1"/>
    </source>
</evidence>
<name>F1KTE7_ASCSU</name>
<gene>
    <name evidence="4" type="primary">WAGO-3</name>
</gene>
<sequence>MRTKGQRSSRRRPNQPTLVHPQKSLKKCPNARTRNTLRKKKNAGRDIGDCQLRHVNSVSQSHRQGPSHSASNNGSTECHSAEEIRNQNVRFQGSPSEAVSTSTKLSNEQQHVISYGRGKARRKEFPKQAGTRLNEAEVQPSQDSPVGTNDLSCASVASGCTGKAAEPNKSRGSSSKQPELGCTQNLLGASTGEHEAKTPSQSSGSHYEETTSSSRNNVGEPNMVPHAANVSVMAPKLPPAKVQQSVTVTTNIFPLVVEDRLVYRYDVRVEAEPLATGGHIIDLCRGSDPDRQRKCMLLLRLALEQYRRAREMAYVYDLSTTLFTNRPLDLKEVSRISIEPSDLTDELSKMLGGNVRVRISINECVEYAHTFRLSDFTSSVTNDLNAQDRSLRQFLELLTTQSAHEAGTHYSFGSGRLFLKDGRQVGMPEKDLGDGRRLVSGVDKGVRFIGGEGASIVPALVLDSKKAPFFDDISLLDLAAEIWTGRKACPIPVLKAAEFQKFFRYVGRSLSDLMVRRSSSEKPFRISYLSKIPIRDIRTPVSKKLSVRLSEQYKSMNIKIRLDLPAVVLALRNTKLYLPMEVLTVVSGQRVPLYKQTARQTKETIKLSVVKPDIRFRDILRHMEALNLHEGGRRNDFLAAFGVKVSREPLKVEANRRTLPKITFGQEFTASADQKMANWKSGEYLSPARIKQFYVLFDDENDEDNVKSFVNALRGIANSKGMVLENEPQIERVPFVKLEAYFQRLSSDPNNPTFIMYIDEREQSHDDLKLYEALYQVITQHIKANTMREAPDRRQTLENIVNKMNAKNFGQNYRIVPEAFAKNKWIGRGETLVIGYDVCHPESQATHQRRMGLPHDEPSVIGFSFNGARNPETFIGDYAYHEPRKEQVTNSILEERAYRMVKLFTEHRGSLPKLVIITRDGVSEGQIKMVVEEELDAIKVGIRNYIEHSQKPTDREPKYVVVIATKRHNKRFFLEMRNGQMTNTQPGTVVDHTVTRADVTEVFMQSHRVIQGTGKLPAYTMPVNEANMTMEELQSMMMALCYEHQIVNAAISIPEPIFQADEWAKRGRNNFRAFRRRENNLPRNGESVDWNRITDELCYMNKALEKTRSNA</sequence>
<dbReference type="SUPFAM" id="SSF53098">
    <property type="entry name" value="Ribonuclease H-like"/>
    <property type="match status" value="1"/>
</dbReference>
<evidence type="ECO:0000259" key="2">
    <source>
        <dbReference type="PROSITE" id="PS50822"/>
    </source>
</evidence>
<feature type="compositionally biased region" description="Polar residues" evidence="1">
    <location>
        <begin position="170"/>
        <end position="188"/>
    </location>
</feature>
<dbReference type="GO" id="GO:0003676">
    <property type="term" value="F:nucleic acid binding"/>
    <property type="evidence" value="ECO:0007669"/>
    <property type="project" value="InterPro"/>
</dbReference>
<dbReference type="PROSITE" id="PS50822">
    <property type="entry name" value="PIWI"/>
    <property type="match status" value="1"/>
</dbReference>
<feature type="compositionally biased region" description="Polar residues" evidence="1">
    <location>
        <begin position="139"/>
        <end position="152"/>
    </location>
</feature>
<dbReference type="Gene3D" id="2.170.260.10">
    <property type="entry name" value="paz domain"/>
    <property type="match status" value="1"/>
</dbReference>
<proteinExistence type="evidence at transcript level"/>
<dbReference type="InterPro" id="IPR036085">
    <property type="entry name" value="PAZ_dom_sf"/>
</dbReference>
<feature type="compositionally biased region" description="Polar residues" evidence="1">
    <location>
        <begin position="86"/>
        <end position="112"/>
    </location>
</feature>
<dbReference type="InterPro" id="IPR012337">
    <property type="entry name" value="RNaseH-like_sf"/>
</dbReference>